<dbReference type="Proteomes" id="UP000186698">
    <property type="component" value="Chromosome 5L"/>
</dbReference>
<feature type="domain" description="G-protein coupled receptors family 1 profile" evidence="10">
    <location>
        <begin position="42"/>
        <end position="289"/>
    </location>
</feature>
<dbReference type="AlphaFoldDB" id="A0A1L8GCZ0"/>
<keyword evidence="5" id="KW-1133">Transmembrane helix</keyword>
<dbReference type="InterPro" id="IPR050516">
    <property type="entry name" value="Olfactory_GPCR"/>
</dbReference>
<evidence type="ECO:0000313" key="11">
    <source>
        <dbReference type="Proteomes" id="UP000186698"/>
    </source>
</evidence>
<keyword evidence="9" id="KW-0807">Transducer</keyword>
<evidence type="ECO:0000256" key="8">
    <source>
        <dbReference type="ARBA" id="ARBA00023170"/>
    </source>
</evidence>
<keyword evidence="7" id="KW-0472">Membrane</keyword>
<dbReference type="KEGG" id="xla:108716291"/>
<gene>
    <name evidence="12" type="primary">LOC108716291</name>
</gene>
<dbReference type="GO" id="GO:0004984">
    <property type="term" value="F:olfactory receptor activity"/>
    <property type="evidence" value="ECO:0000318"/>
    <property type="project" value="GO_Central"/>
</dbReference>
<dbReference type="RefSeq" id="XP_018117902.1">
    <property type="nucleotide sequence ID" value="XM_018262413.1"/>
</dbReference>
<dbReference type="GO" id="GO:0005886">
    <property type="term" value="C:plasma membrane"/>
    <property type="evidence" value="ECO:0007669"/>
    <property type="project" value="UniProtKB-SubCell"/>
</dbReference>
<accession>A0A1L8GCZ0</accession>
<proteinExistence type="predicted"/>
<dbReference type="PANTHER" id="PTHR26452">
    <property type="entry name" value="OLFACTORY RECEPTOR"/>
    <property type="match status" value="1"/>
</dbReference>
<dbReference type="InterPro" id="IPR017452">
    <property type="entry name" value="GPCR_Rhodpsn_7TM"/>
</dbReference>
<keyword evidence="11" id="KW-1185">Reference proteome</keyword>
<evidence type="ECO:0000256" key="1">
    <source>
        <dbReference type="ARBA" id="ARBA00004651"/>
    </source>
</evidence>
<dbReference type="GO" id="GO:0005549">
    <property type="term" value="F:odorant binding"/>
    <property type="evidence" value="ECO:0000318"/>
    <property type="project" value="GO_Central"/>
</dbReference>
<dbReference type="PROSITE" id="PS50262">
    <property type="entry name" value="G_PROTEIN_RECEP_F1_2"/>
    <property type="match status" value="1"/>
</dbReference>
<evidence type="ECO:0000256" key="5">
    <source>
        <dbReference type="ARBA" id="ARBA00022989"/>
    </source>
</evidence>
<organism evidence="11 12">
    <name type="scientific">Xenopus laevis</name>
    <name type="common">African clawed frog</name>
    <dbReference type="NCBI Taxonomy" id="8355"/>
    <lineage>
        <taxon>Eukaryota</taxon>
        <taxon>Metazoa</taxon>
        <taxon>Chordata</taxon>
        <taxon>Craniata</taxon>
        <taxon>Vertebrata</taxon>
        <taxon>Euteleostomi</taxon>
        <taxon>Amphibia</taxon>
        <taxon>Batrachia</taxon>
        <taxon>Anura</taxon>
        <taxon>Pipoidea</taxon>
        <taxon>Pipidae</taxon>
        <taxon>Xenopodinae</taxon>
        <taxon>Xenopus</taxon>
        <taxon>Xenopus</taxon>
    </lineage>
</organism>
<evidence type="ECO:0000256" key="6">
    <source>
        <dbReference type="ARBA" id="ARBA00023040"/>
    </source>
</evidence>
<dbReference type="PRINTS" id="PR00245">
    <property type="entry name" value="OLFACTORYR"/>
</dbReference>
<keyword evidence="8 12" id="KW-0675">Receptor</keyword>
<dbReference type="CDD" id="cd13954">
    <property type="entry name" value="7tmA_OR"/>
    <property type="match status" value="1"/>
</dbReference>
<evidence type="ECO:0000256" key="2">
    <source>
        <dbReference type="ARBA" id="ARBA00022475"/>
    </source>
</evidence>
<keyword evidence="3" id="KW-0812">Transmembrane</keyword>
<dbReference type="GO" id="GO:0004930">
    <property type="term" value="F:G protein-coupled receptor activity"/>
    <property type="evidence" value="ECO:0007669"/>
    <property type="project" value="UniProtKB-KW"/>
</dbReference>
<dbReference type="Pfam" id="PF13853">
    <property type="entry name" value="7tm_4"/>
    <property type="match status" value="1"/>
</dbReference>
<dbReference type="SUPFAM" id="SSF81321">
    <property type="entry name" value="Family A G protein-coupled receptor-like"/>
    <property type="match status" value="1"/>
</dbReference>
<dbReference type="GeneID" id="108716291"/>
<evidence type="ECO:0000313" key="12">
    <source>
        <dbReference type="RefSeq" id="XP_018117902.1"/>
    </source>
</evidence>
<dbReference type="FunFam" id="1.20.1070.10:FF:000015">
    <property type="entry name" value="Olfactory receptor"/>
    <property type="match status" value="1"/>
</dbReference>
<evidence type="ECO:0000256" key="4">
    <source>
        <dbReference type="ARBA" id="ARBA00022725"/>
    </source>
</evidence>
<name>A0A1L8GCZ0_XENLA</name>
<keyword evidence="6" id="KW-0297">G-protein coupled receptor</keyword>
<keyword evidence="4" id="KW-0716">Sensory transduction</keyword>
<dbReference type="PaxDb" id="8355-A0A1L8GCZ0"/>
<dbReference type="Gene3D" id="1.20.1070.10">
    <property type="entry name" value="Rhodopsin 7-helix transmembrane proteins"/>
    <property type="match status" value="1"/>
</dbReference>
<evidence type="ECO:0000256" key="7">
    <source>
        <dbReference type="ARBA" id="ARBA00023136"/>
    </source>
</evidence>
<evidence type="ECO:0000259" key="10">
    <source>
        <dbReference type="PROSITE" id="PS50262"/>
    </source>
</evidence>
<dbReference type="PRINTS" id="PR00237">
    <property type="entry name" value="GPCRRHODOPSN"/>
</dbReference>
<keyword evidence="4" id="KW-0552">Olfaction</keyword>
<dbReference type="InterPro" id="IPR000725">
    <property type="entry name" value="Olfact_rcpt"/>
</dbReference>
<comment type="subcellular location">
    <subcellularLocation>
        <location evidence="1">Cell membrane</location>
        <topology evidence="1">Multi-pass membrane protein</topology>
    </subcellularLocation>
</comment>
<reference evidence="12" key="1">
    <citation type="submission" date="2025-08" db="UniProtKB">
        <authorList>
            <consortium name="RefSeq"/>
        </authorList>
    </citation>
    <scope>IDENTIFICATION</scope>
    <source>
        <strain evidence="12">J_2021</strain>
        <tissue evidence="12">Erythrocytes</tissue>
    </source>
</reference>
<dbReference type="InterPro" id="IPR000276">
    <property type="entry name" value="GPCR_Rhodpsn"/>
</dbReference>
<evidence type="ECO:0000256" key="9">
    <source>
        <dbReference type="ARBA" id="ARBA00023224"/>
    </source>
</evidence>
<keyword evidence="2" id="KW-1003">Cell membrane</keyword>
<sequence>MESIKNQTSFSSFVLLGLTNQKELQPILFLIFLIIYSLTLLGNLLIIVLIWLDYCLHKPMYFFIGNLSFLDLCFSSVTVPKLLAVFMSNKAIQISWCSAQLFLFTSLGSAQCLLLSAMAYDRYVAICKPLLYAAIMNSRICLLLALALWCVAFINGLVQTNYTFQLSFCSETINHFLCEIPPLLSVACTSTFMNELLLFSLIGLISVGSLLLIIVSYIHIASAIMRISSIQGRRKTFSTCASHLTLVTLMYGSAFFVYMKPSPSDARKKDTSVSVLYTVVTPMLNPIIYSWRNTEVLTAFRKTFLRKSF</sequence>
<evidence type="ECO:0000256" key="3">
    <source>
        <dbReference type="ARBA" id="ARBA00022692"/>
    </source>
</evidence>
<protein>
    <submittedName>
        <fullName evidence="12">Olfactory receptor 5G3</fullName>
    </submittedName>
</protein>